<evidence type="ECO:0000313" key="3">
    <source>
        <dbReference type="Proteomes" id="UP000298652"/>
    </source>
</evidence>
<proteinExistence type="predicted"/>
<dbReference type="AlphaFoldDB" id="A0A4U6VM59"/>
<reference evidence="2" key="1">
    <citation type="submission" date="2019-03" db="EMBL/GenBank/DDBJ databases">
        <title>WGS assembly of Setaria viridis.</title>
        <authorList>
            <person name="Huang P."/>
            <person name="Jenkins J."/>
            <person name="Grimwood J."/>
            <person name="Barry K."/>
            <person name="Healey A."/>
            <person name="Mamidi S."/>
            <person name="Sreedasyam A."/>
            <person name="Shu S."/>
            <person name="Feldman M."/>
            <person name="Wu J."/>
            <person name="Yu Y."/>
            <person name="Chen C."/>
            <person name="Johnson J."/>
            <person name="Rokhsar D."/>
            <person name="Baxter I."/>
            <person name="Schmutz J."/>
            <person name="Brutnell T."/>
            <person name="Kellogg E."/>
        </authorList>
    </citation>
    <scope>NUCLEOTIDE SEQUENCE [LARGE SCALE GENOMIC DNA]</scope>
</reference>
<dbReference type="Gramene" id="TKW30112">
    <property type="protein sequence ID" value="TKW30112"/>
    <property type="gene ID" value="SEVIR_2G013350v2"/>
</dbReference>
<name>A0A4U6VM59_SETVI</name>
<accession>A0A4U6VM59</accession>
<feature type="chain" id="PRO_5020294666" evidence="1">
    <location>
        <begin position="24"/>
        <end position="42"/>
    </location>
</feature>
<evidence type="ECO:0000313" key="2">
    <source>
        <dbReference type="EMBL" id="TKW30112.1"/>
    </source>
</evidence>
<dbReference type="Proteomes" id="UP000298652">
    <property type="component" value="Chromosome 2"/>
</dbReference>
<protein>
    <submittedName>
        <fullName evidence="2">Uncharacterized protein</fullName>
    </submittedName>
</protein>
<evidence type="ECO:0000256" key="1">
    <source>
        <dbReference type="SAM" id="SignalP"/>
    </source>
</evidence>
<organism evidence="2 3">
    <name type="scientific">Setaria viridis</name>
    <name type="common">Green bristlegrass</name>
    <name type="synonym">Setaria italica subsp. viridis</name>
    <dbReference type="NCBI Taxonomy" id="4556"/>
    <lineage>
        <taxon>Eukaryota</taxon>
        <taxon>Viridiplantae</taxon>
        <taxon>Streptophyta</taxon>
        <taxon>Embryophyta</taxon>
        <taxon>Tracheophyta</taxon>
        <taxon>Spermatophyta</taxon>
        <taxon>Magnoliopsida</taxon>
        <taxon>Liliopsida</taxon>
        <taxon>Poales</taxon>
        <taxon>Poaceae</taxon>
        <taxon>PACMAD clade</taxon>
        <taxon>Panicoideae</taxon>
        <taxon>Panicodae</taxon>
        <taxon>Paniceae</taxon>
        <taxon>Cenchrinae</taxon>
        <taxon>Setaria</taxon>
    </lineage>
</organism>
<keyword evidence="1" id="KW-0732">Signal</keyword>
<keyword evidence="3" id="KW-1185">Reference proteome</keyword>
<dbReference type="EMBL" id="CM016553">
    <property type="protein sequence ID" value="TKW30112.1"/>
    <property type="molecule type" value="Genomic_DNA"/>
</dbReference>
<gene>
    <name evidence="2" type="ORF">SEVIR_2G013350v2</name>
</gene>
<sequence>MKNLRSLSASCIILLLVTYNSHMTNIIVQVESGILSYSLEIQ</sequence>
<feature type="signal peptide" evidence="1">
    <location>
        <begin position="1"/>
        <end position="23"/>
    </location>
</feature>